<organism evidence="1 2">
    <name type="scientific">Ixodes persulcatus</name>
    <name type="common">Taiga tick</name>
    <dbReference type="NCBI Taxonomy" id="34615"/>
    <lineage>
        <taxon>Eukaryota</taxon>
        <taxon>Metazoa</taxon>
        <taxon>Ecdysozoa</taxon>
        <taxon>Arthropoda</taxon>
        <taxon>Chelicerata</taxon>
        <taxon>Arachnida</taxon>
        <taxon>Acari</taxon>
        <taxon>Parasitiformes</taxon>
        <taxon>Ixodida</taxon>
        <taxon>Ixodoidea</taxon>
        <taxon>Ixodidae</taxon>
        <taxon>Ixodinae</taxon>
        <taxon>Ixodes</taxon>
    </lineage>
</organism>
<comment type="caution">
    <text evidence="1">The sequence shown here is derived from an EMBL/GenBank/DDBJ whole genome shotgun (WGS) entry which is preliminary data.</text>
</comment>
<name>A0AC60P8A1_IXOPE</name>
<protein>
    <submittedName>
        <fullName evidence="1">Uncharacterized protein</fullName>
    </submittedName>
</protein>
<sequence>MEEENTMLRERLERLEGQEKTRKAIKGKRLRPNTPEREEYSSADEDIADEREETPGKNEETVTTKENEETCKEDDRNPNPWIDVVHRKKKSNAGIYKIKIRNEKPREPMNVGPETIERTLLNVGIPHENGIRIRHDKRSDAFVITTKNEGEFEKLKQIGSFTKNDGSNVGVKVISGLPTNHIRGVIYAWSDEISPENLRNAKCATHKIVSANFIGKRNKTAMFTFEGKDLPEKVYIGQVIRPVVPYTPRPVVCFRCHKIGHKAEECKSKNEACRNCGKTHTADVGNNCSANPTCANCGGEHLAFSYQCPKRAPIKADVAPRTKGQVVDKTALKVPIYTPVKGQAPPSASTTIQLREMAQETTEKTIGQANTRTNAKKSFAAVIKADAKKVAIFKEAMEDCVEAITAAVTSAIVTAMETATQNMERAFRQL</sequence>
<evidence type="ECO:0000313" key="1">
    <source>
        <dbReference type="EMBL" id="KAG0415678.1"/>
    </source>
</evidence>
<accession>A0AC60P8A1</accession>
<proteinExistence type="predicted"/>
<reference evidence="1 2" key="1">
    <citation type="journal article" date="2020" name="Cell">
        <title>Large-Scale Comparative Analyses of Tick Genomes Elucidate Their Genetic Diversity and Vector Capacities.</title>
        <authorList>
            <consortium name="Tick Genome and Microbiome Consortium (TIGMIC)"/>
            <person name="Jia N."/>
            <person name="Wang J."/>
            <person name="Shi W."/>
            <person name="Du L."/>
            <person name="Sun Y."/>
            <person name="Zhan W."/>
            <person name="Jiang J.F."/>
            <person name="Wang Q."/>
            <person name="Zhang B."/>
            <person name="Ji P."/>
            <person name="Bell-Sakyi L."/>
            <person name="Cui X.M."/>
            <person name="Yuan T.T."/>
            <person name="Jiang B.G."/>
            <person name="Yang W.F."/>
            <person name="Lam T.T."/>
            <person name="Chang Q.C."/>
            <person name="Ding S.J."/>
            <person name="Wang X.J."/>
            <person name="Zhu J.G."/>
            <person name="Ruan X.D."/>
            <person name="Zhao L."/>
            <person name="Wei J.T."/>
            <person name="Ye R.Z."/>
            <person name="Que T.C."/>
            <person name="Du C.H."/>
            <person name="Zhou Y.H."/>
            <person name="Cheng J.X."/>
            <person name="Dai P.F."/>
            <person name="Guo W.B."/>
            <person name="Han X.H."/>
            <person name="Huang E.J."/>
            <person name="Li L.F."/>
            <person name="Wei W."/>
            <person name="Gao Y.C."/>
            <person name="Liu J.Z."/>
            <person name="Shao H.Z."/>
            <person name="Wang X."/>
            <person name="Wang C.C."/>
            <person name="Yang T.C."/>
            <person name="Huo Q.B."/>
            <person name="Li W."/>
            <person name="Chen H.Y."/>
            <person name="Chen S.E."/>
            <person name="Zhou L.G."/>
            <person name="Ni X.B."/>
            <person name="Tian J.H."/>
            <person name="Sheng Y."/>
            <person name="Liu T."/>
            <person name="Pan Y.S."/>
            <person name="Xia L.Y."/>
            <person name="Li J."/>
            <person name="Zhao F."/>
            <person name="Cao W.C."/>
        </authorList>
    </citation>
    <scope>NUCLEOTIDE SEQUENCE [LARGE SCALE GENOMIC DNA]</scope>
    <source>
        <strain evidence="1">Iper-2018</strain>
    </source>
</reference>
<keyword evidence="2" id="KW-1185">Reference proteome</keyword>
<dbReference type="Proteomes" id="UP000805193">
    <property type="component" value="Unassembled WGS sequence"/>
</dbReference>
<gene>
    <name evidence="1" type="ORF">HPB47_007161</name>
</gene>
<evidence type="ECO:0000313" key="2">
    <source>
        <dbReference type="Proteomes" id="UP000805193"/>
    </source>
</evidence>
<dbReference type="EMBL" id="JABSTQ010011046">
    <property type="protein sequence ID" value="KAG0415678.1"/>
    <property type="molecule type" value="Genomic_DNA"/>
</dbReference>